<dbReference type="InterPro" id="IPR036942">
    <property type="entry name" value="Beta-barrel_TonB_sf"/>
</dbReference>
<dbReference type="PANTHER" id="PTHR30069:SF46">
    <property type="entry name" value="OAR PROTEIN"/>
    <property type="match status" value="1"/>
</dbReference>
<organism evidence="8 9">
    <name type="scientific">Alloacidobacterium dinghuense</name>
    <dbReference type="NCBI Taxonomy" id="2763107"/>
    <lineage>
        <taxon>Bacteria</taxon>
        <taxon>Pseudomonadati</taxon>
        <taxon>Acidobacteriota</taxon>
        <taxon>Terriglobia</taxon>
        <taxon>Terriglobales</taxon>
        <taxon>Acidobacteriaceae</taxon>
        <taxon>Alloacidobacterium</taxon>
    </lineage>
</organism>
<dbReference type="SUPFAM" id="SSF56935">
    <property type="entry name" value="Porins"/>
    <property type="match status" value="1"/>
</dbReference>
<dbReference type="Gene3D" id="2.60.40.1120">
    <property type="entry name" value="Carboxypeptidase-like, regulatory domain"/>
    <property type="match status" value="1"/>
</dbReference>
<dbReference type="Pfam" id="PF25183">
    <property type="entry name" value="OMP_b-brl_4"/>
    <property type="match status" value="1"/>
</dbReference>
<evidence type="ECO:0000256" key="6">
    <source>
        <dbReference type="ARBA" id="ARBA00023237"/>
    </source>
</evidence>
<feature type="domain" description="TonB-dependent transporter Oar-like beta-barrel" evidence="7">
    <location>
        <begin position="257"/>
        <end position="1187"/>
    </location>
</feature>
<keyword evidence="2" id="KW-0813">Transport</keyword>
<accession>A0A7G8BLZ4</accession>
<proteinExistence type="predicted"/>
<evidence type="ECO:0000313" key="8">
    <source>
        <dbReference type="EMBL" id="QNI33564.1"/>
    </source>
</evidence>
<keyword evidence="8" id="KW-0675">Receptor</keyword>
<dbReference type="Pfam" id="PF13620">
    <property type="entry name" value="CarboxypepD_reg"/>
    <property type="match status" value="1"/>
</dbReference>
<dbReference type="Proteomes" id="UP000515312">
    <property type="component" value="Chromosome"/>
</dbReference>
<dbReference type="SUPFAM" id="SSF49464">
    <property type="entry name" value="Carboxypeptidase regulatory domain-like"/>
    <property type="match status" value="1"/>
</dbReference>
<evidence type="ECO:0000256" key="4">
    <source>
        <dbReference type="ARBA" id="ARBA00022692"/>
    </source>
</evidence>
<dbReference type="GO" id="GO:0044718">
    <property type="term" value="P:siderophore transmembrane transport"/>
    <property type="evidence" value="ECO:0007669"/>
    <property type="project" value="TreeGrafter"/>
</dbReference>
<dbReference type="InterPro" id="IPR039426">
    <property type="entry name" value="TonB-dep_rcpt-like"/>
</dbReference>
<name>A0A7G8BLZ4_9BACT</name>
<evidence type="ECO:0000259" key="7">
    <source>
        <dbReference type="Pfam" id="PF25183"/>
    </source>
</evidence>
<comment type="subcellular location">
    <subcellularLocation>
        <location evidence="1">Cell outer membrane</location>
        <topology evidence="1">Multi-pass membrane protein</topology>
    </subcellularLocation>
</comment>
<evidence type="ECO:0000313" key="9">
    <source>
        <dbReference type="Proteomes" id="UP000515312"/>
    </source>
</evidence>
<evidence type="ECO:0000256" key="2">
    <source>
        <dbReference type="ARBA" id="ARBA00022448"/>
    </source>
</evidence>
<dbReference type="GO" id="GO:0015344">
    <property type="term" value="F:siderophore uptake transmembrane transporter activity"/>
    <property type="evidence" value="ECO:0007669"/>
    <property type="project" value="TreeGrafter"/>
</dbReference>
<dbReference type="GO" id="GO:0009279">
    <property type="term" value="C:cell outer membrane"/>
    <property type="evidence" value="ECO:0007669"/>
    <property type="project" value="UniProtKB-SubCell"/>
</dbReference>
<protein>
    <submittedName>
        <fullName evidence="8">TonB-dependent receptor</fullName>
    </submittedName>
</protein>
<dbReference type="InterPro" id="IPR057601">
    <property type="entry name" value="Oar-like_b-barrel"/>
</dbReference>
<gene>
    <name evidence="8" type="ORF">H7849_06365</name>
</gene>
<reference evidence="8 9" key="1">
    <citation type="submission" date="2020-08" db="EMBL/GenBank/DDBJ databases">
        <title>Edaphobacter telluris sp. nov. and Acidobacterium dinghuensis sp. nov., two acidobacteria isolated from forest soil.</title>
        <authorList>
            <person name="Fu J."/>
            <person name="Qiu L."/>
        </authorList>
    </citation>
    <scope>NUCLEOTIDE SEQUENCE [LARGE SCALE GENOMIC DNA]</scope>
    <source>
        <strain evidence="8">4Y35</strain>
    </source>
</reference>
<dbReference type="PANTHER" id="PTHR30069">
    <property type="entry name" value="TONB-DEPENDENT OUTER MEMBRANE RECEPTOR"/>
    <property type="match status" value="1"/>
</dbReference>
<sequence length="1194" mass="129445">MKKRKIQWMRFTALFVAFVCGIPWIHAQLAVTTATLSGTVTDASGAIVPSASVKLSSVEKGIARTQETDSSGHYSFTQLPPANYLLSIQSGGFKAYQQKGIVLDAGQSATQNVTLVPGANTEQVVVNAQASLLNTENANLSADIDAKQVVELPLNLRNVYGLATLNSSVNNTSESQMLLGGGGPSTDDADQDISFLNFAGGFFGTSAYLLDGAWDTDPEWGAVDYVPSVDAVQEFKVQNNSFTAQYGWSTGNVVNVVTKSGTNAFHGDVYEFYRNDALDANLWFNNHNNLKKGDFNRNQVGGSAGGPLYIPGLYKQREKTFIFGLFEHLSLSTPANSTFTVPDSNFLNGNFSELLGAQGGVDALGRPIYVGQIYDPRSTRTITAGQVDPKTGLVATKTGYIRDPIQNNNINSLGPLDPIGTKLVNYYPKATGSGITNNLVTTGTNPAHSNEYLIRVDHNLNNASRLYFRYSYKEEFKTGTPNYWGDNPAGPGNARPNNRWNMAAGYSQVFSPTFTMNIMSGVEVWHETSTNQSRGFKPTTLGLPAYLDANSPEFPIVTVGGESPLGPLTNETVTNHGPIGSVAVDFIKSLHRHTLNFGFMFVEQEDDQANFFQSTLKSGGQFTTGPDPNAATGFTTGNGLAQLMLGVLDGGATGTTYNPAVAVHYYGGYVQDDWNVLRNLTLNLGLRYEIQTAPTYRHNVASVFNPTALNPIGTTIGQTLPGALQFLSDNQRASYDTNFSNWAPRIGFSYQARPNVVVRGGYGIFYPPSISCCFEASASGFASQTNIPYTLDAITPNPAVTTANPWPNGFIPITGNSLGELQQVGYGVASNFRQRNSSYVQQYLLGWQWAITPNDVLDVNYVGNHGTHLLTSSLNRSQLDPKYLPMGQAALNALVPNPFYGAIAPGDSSCALDQPNVVQSQLLQPYSQFCGVQENDVNTGFSNYNALQMNFNHRFSKGLTALVSYTYSKFLDNVEGNNSWSYSGNPGPANNYNLAAEKSVDGSDTPHSLVANYIYELPFGRGKAFGSNMNKAANAVLGGWEVSQIATFKQGIPIGVSGADIASYGGNPRPDVVGDVHVAHPNIHEWFNTGAFAYAPYGTFGTAPRFFSYLRGPGYQNWDTSIMKNWYFSESMRLQFRAEMFNTFNHAQFYAPQFGGETYTGCDPNAQAGCASSLGQITNAFPSRTVQFAGKFYW</sequence>
<keyword evidence="5" id="KW-0472">Membrane</keyword>
<evidence type="ECO:0000256" key="1">
    <source>
        <dbReference type="ARBA" id="ARBA00004571"/>
    </source>
</evidence>
<dbReference type="Gene3D" id="2.40.170.20">
    <property type="entry name" value="TonB-dependent receptor, beta-barrel domain"/>
    <property type="match status" value="1"/>
</dbReference>
<dbReference type="EMBL" id="CP060394">
    <property type="protein sequence ID" value="QNI33564.1"/>
    <property type="molecule type" value="Genomic_DNA"/>
</dbReference>
<keyword evidence="3" id="KW-1134">Transmembrane beta strand</keyword>
<dbReference type="AlphaFoldDB" id="A0A7G8BLZ4"/>
<keyword evidence="9" id="KW-1185">Reference proteome</keyword>
<keyword evidence="6" id="KW-0998">Cell outer membrane</keyword>
<dbReference type="InterPro" id="IPR008969">
    <property type="entry name" value="CarboxyPept-like_regulatory"/>
</dbReference>
<dbReference type="RefSeq" id="WP_186745084.1">
    <property type="nucleotide sequence ID" value="NZ_CP060394.1"/>
</dbReference>
<evidence type="ECO:0000256" key="3">
    <source>
        <dbReference type="ARBA" id="ARBA00022452"/>
    </source>
</evidence>
<dbReference type="KEGG" id="adin:H7849_06365"/>
<keyword evidence="4" id="KW-0812">Transmembrane</keyword>
<evidence type="ECO:0000256" key="5">
    <source>
        <dbReference type="ARBA" id="ARBA00023136"/>
    </source>
</evidence>